<dbReference type="Pfam" id="PF12146">
    <property type="entry name" value="Hydrolase_4"/>
    <property type="match status" value="1"/>
</dbReference>
<dbReference type="EMBL" id="NEXX01000003">
    <property type="protein sequence ID" value="OUY07163.1"/>
    <property type="molecule type" value="Genomic_DNA"/>
</dbReference>
<evidence type="ECO:0000313" key="2">
    <source>
        <dbReference type="EMBL" id="OUY07163.1"/>
    </source>
</evidence>
<name>A0A1Z9YY94_9GAMM</name>
<evidence type="ECO:0000313" key="3">
    <source>
        <dbReference type="Proteomes" id="UP000196536"/>
    </source>
</evidence>
<dbReference type="RefSeq" id="WP_087620761.1">
    <property type="nucleotide sequence ID" value="NZ_NEXX01000003.1"/>
</dbReference>
<sequence length="270" mass="30372">MQSSFKLNHIFNVEIQHYFPDQDVQHIAILLPAIGITIDKYQKLITLLNQANIAIITADYPGYAKNLPKVDRHHSYGYADLIEQFIPALVADAKQFAMSKTPTFIGHSLGAHIATLYAQHHPCNVIGIATGNIFYKHWKGKARYKMLATAYTFRLLVNTLGYLPGDKIGFGKREAKGLINDFASIVIRGNYRHIVADYHKSNAANLFLQIQGDQWAPMTSIVALANLYHYPHIEQIKLPTDIKGNPHSVWLKAPEIVISKISQFLNNINA</sequence>
<evidence type="ECO:0000259" key="1">
    <source>
        <dbReference type="Pfam" id="PF12146"/>
    </source>
</evidence>
<dbReference type="OrthoDB" id="9785076at2"/>
<keyword evidence="3" id="KW-1185">Reference proteome</keyword>
<dbReference type="Proteomes" id="UP000196536">
    <property type="component" value="Unassembled WGS sequence"/>
</dbReference>
<dbReference type="InterPro" id="IPR029058">
    <property type="entry name" value="AB_hydrolase_fold"/>
</dbReference>
<comment type="caution">
    <text evidence="2">The sequence shown here is derived from an EMBL/GenBank/DDBJ whole genome shotgun (WGS) entry which is preliminary data.</text>
</comment>
<organism evidence="2 3">
    <name type="scientific">Acinetobacter populi</name>
    <dbReference type="NCBI Taxonomy" id="1582270"/>
    <lineage>
        <taxon>Bacteria</taxon>
        <taxon>Pseudomonadati</taxon>
        <taxon>Pseudomonadota</taxon>
        <taxon>Gammaproteobacteria</taxon>
        <taxon>Moraxellales</taxon>
        <taxon>Moraxellaceae</taxon>
        <taxon>Acinetobacter</taxon>
    </lineage>
</organism>
<gene>
    <name evidence="2" type="ORF">CAP51_10795</name>
</gene>
<dbReference type="SUPFAM" id="SSF53474">
    <property type="entry name" value="alpha/beta-Hydrolases"/>
    <property type="match status" value="1"/>
</dbReference>
<reference evidence="2 3" key="1">
    <citation type="submission" date="2017-05" db="EMBL/GenBank/DDBJ databases">
        <title>Acinetobacter populi ANC 5415 (= PBJ7), whole genome shotgun sequencing project.</title>
        <authorList>
            <person name="Nemec A."/>
            <person name="Radolfova-Krizova L."/>
        </authorList>
    </citation>
    <scope>NUCLEOTIDE SEQUENCE [LARGE SCALE GENOMIC DNA]</scope>
    <source>
        <strain evidence="2 3">PBJ7</strain>
    </source>
</reference>
<feature type="domain" description="Serine aminopeptidase S33" evidence="1">
    <location>
        <begin position="29"/>
        <end position="130"/>
    </location>
</feature>
<dbReference type="InterPro" id="IPR022742">
    <property type="entry name" value="Hydrolase_4"/>
</dbReference>
<dbReference type="AlphaFoldDB" id="A0A1Z9YY94"/>
<protein>
    <recommendedName>
        <fullName evidence="1">Serine aminopeptidase S33 domain-containing protein</fullName>
    </recommendedName>
</protein>
<dbReference type="Gene3D" id="3.40.50.1820">
    <property type="entry name" value="alpha/beta hydrolase"/>
    <property type="match status" value="1"/>
</dbReference>
<proteinExistence type="predicted"/>
<accession>A0A1Z9YY94</accession>